<keyword evidence="7 9" id="KW-0472">Membrane</keyword>
<evidence type="ECO:0000313" key="11">
    <source>
        <dbReference type="EMBL" id="SHH40153.1"/>
    </source>
</evidence>
<comment type="subcellular location">
    <subcellularLocation>
        <location evidence="1">Cell inner membrane</location>
        <topology evidence="1">Multi-pass membrane protein</topology>
    </subcellularLocation>
</comment>
<evidence type="ECO:0000256" key="9">
    <source>
        <dbReference type="SAM" id="Phobius"/>
    </source>
</evidence>
<feature type="domain" description="Tripartite ATP-independent periplasmic transporters DctQ component" evidence="10">
    <location>
        <begin position="32"/>
        <end position="160"/>
    </location>
</feature>
<dbReference type="EMBL" id="FQXS01000001">
    <property type="protein sequence ID" value="SHH40153.1"/>
    <property type="molecule type" value="Genomic_DNA"/>
</dbReference>
<evidence type="ECO:0000256" key="5">
    <source>
        <dbReference type="ARBA" id="ARBA00022692"/>
    </source>
</evidence>
<organism evidence="11 12">
    <name type="scientific">Desulfofustis glycolicus DSM 9705</name>
    <dbReference type="NCBI Taxonomy" id="1121409"/>
    <lineage>
        <taxon>Bacteria</taxon>
        <taxon>Pseudomonadati</taxon>
        <taxon>Thermodesulfobacteriota</taxon>
        <taxon>Desulfobulbia</taxon>
        <taxon>Desulfobulbales</taxon>
        <taxon>Desulfocapsaceae</taxon>
        <taxon>Desulfofustis</taxon>
    </lineage>
</organism>
<feature type="transmembrane region" description="Helical" evidence="9">
    <location>
        <begin position="91"/>
        <end position="113"/>
    </location>
</feature>
<evidence type="ECO:0000256" key="4">
    <source>
        <dbReference type="ARBA" id="ARBA00022519"/>
    </source>
</evidence>
<evidence type="ECO:0000259" key="10">
    <source>
        <dbReference type="Pfam" id="PF04290"/>
    </source>
</evidence>
<dbReference type="STRING" id="1121409.SAMN02745124_00458"/>
<dbReference type="OrthoDB" id="5420906at2"/>
<dbReference type="InterPro" id="IPR055348">
    <property type="entry name" value="DctQ"/>
</dbReference>
<keyword evidence="6 9" id="KW-1133">Transmembrane helix</keyword>
<dbReference type="InterPro" id="IPR007387">
    <property type="entry name" value="TRAP_DctQ"/>
</dbReference>
<keyword evidence="12" id="KW-1185">Reference proteome</keyword>
<name>A0A1M5SQ94_9BACT</name>
<keyword evidence="4" id="KW-0997">Cell inner membrane</keyword>
<keyword evidence="2" id="KW-0813">Transport</keyword>
<protein>
    <submittedName>
        <fullName evidence="11">TRAP-type mannitol/chloroaromatic compound transport system, small permease component</fullName>
    </submittedName>
</protein>
<dbReference type="Proteomes" id="UP000184139">
    <property type="component" value="Unassembled WGS sequence"/>
</dbReference>
<keyword evidence="5 9" id="KW-0812">Transmembrane</keyword>
<sequence length="183" mass="20503">MKVWNMVEKTVDMICEGMGRIGWLLILYCMIFGVSDVFFRYVLNSPSLWIATTLQVAMVLIACMGGAYSLNSDNFVKLDLFYARFSKKKKAICDIITVPISFLFLGVLITKGWDAGMLSLKLKQVTPTSVPIPLYPIKILIPIAAVIVLLVVLKKLVNDIITILSKEDYEVDVIADFSKNKVD</sequence>
<accession>A0A1M5SQ94</accession>
<dbReference type="PANTHER" id="PTHR35011">
    <property type="entry name" value="2,3-DIKETO-L-GULONATE TRAP TRANSPORTER SMALL PERMEASE PROTEIN YIAM"/>
    <property type="match status" value="1"/>
</dbReference>
<evidence type="ECO:0000256" key="3">
    <source>
        <dbReference type="ARBA" id="ARBA00022475"/>
    </source>
</evidence>
<dbReference type="GO" id="GO:0005886">
    <property type="term" value="C:plasma membrane"/>
    <property type="evidence" value="ECO:0007669"/>
    <property type="project" value="UniProtKB-SubCell"/>
</dbReference>
<feature type="transmembrane region" description="Helical" evidence="9">
    <location>
        <begin position="21"/>
        <end position="42"/>
    </location>
</feature>
<dbReference type="RefSeq" id="WP_073373179.1">
    <property type="nucleotide sequence ID" value="NZ_FQXS01000001.1"/>
</dbReference>
<evidence type="ECO:0000256" key="2">
    <source>
        <dbReference type="ARBA" id="ARBA00022448"/>
    </source>
</evidence>
<evidence type="ECO:0000256" key="7">
    <source>
        <dbReference type="ARBA" id="ARBA00023136"/>
    </source>
</evidence>
<dbReference type="AlphaFoldDB" id="A0A1M5SQ94"/>
<evidence type="ECO:0000256" key="6">
    <source>
        <dbReference type="ARBA" id="ARBA00022989"/>
    </source>
</evidence>
<feature type="transmembrane region" description="Helical" evidence="9">
    <location>
        <begin position="133"/>
        <end position="153"/>
    </location>
</feature>
<reference evidence="11 12" key="1">
    <citation type="submission" date="2016-11" db="EMBL/GenBank/DDBJ databases">
        <authorList>
            <person name="Jaros S."/>
            <person name="Januszkiewicz K."/>
            <person name="Wedrychowicz H."/>
        </authorList>
    </citation>
    <scope>NUCLEOTIDE SEQUENCE [LARGE SCALE GENOMIC DNA]</scope>
    <source>
        <strain evidence="11 12">DSM 9705</strain>
    </source>
</reference>
<evidence type="ECO:0000256" key="1">
    <source>
        <dbReference type="ARBA" id="ARBA00004429"/>
    </source>
</evidence>
<proteinExistence type="inferred from homology"/>
<comment type="similarity">
    <text evidence="8">Belongs to the TRAP transporter small permease family.</text>
</comment>
<gene>
    <name evidence="11" type="ORF">SAMN02745124_00458</name>
</gene>
<dbReference type="PANTHER" id="PTHR35011:SF4">
    <property type="entry name" value="SLL1102 PROTEIN"/>
    <property type="match status" value="1"/>
</dbReference>
<feature type="transmembrane region" description="Helical" evidence="9">
    <location>
        <begin position="48"/>
        <end position="70"/>
    </location>
</feature>
<dbReference type="Pfam" id="PF04290">
    <property type="entry name" value="DctQ"/>
    <property type="match status" value="1"/>
</dbReference>
<evidence type="ECO:0000313" key="12">
    <source>
        <dbReference type="Proteomes" id="UP000184139"/>
    </source>
</evidence>
<evidence type="ECO:0000256" key="8">
    <source>
        <dbReference type="ARBA" id="ARBA00038436"/>
    </source>
</evidence>
<keyword evidence="3" id="KW-1003">Cell membrane</keyword>